<proteinExistence type="inferred from homology"/>
<dbReference type="HOGENOM" id="CLU_047581_1_0_1"/>
<dbReference type="Proteomes" id="UP000001996">
    <property type="component" value="Unassembled WGS sequence"/>
</dbReference>
<dbReference type="AlphaFoldDB" id="A5DWB7"/>
<dbReference type="PROSITE" id="PS50216">
    <property type="entry name" value="DHHC"/>
    <property type="match status" value="1"/>
</dbReference>
<dbReference type="GO" id="GO:0005789">
    <property type="term" value="C:endoplasmic reticulum membrane"/>
    <property type="evidence" value="ECO:0007669"/>
    <property type="project" value="UniProtKB-SubCell"/>
</dbReference>
<dbReference type="PANTHER" id="PTHR22883:SF43">
    <property type="entry name" value="PALMITOYLTRANSFERASE APP"/>
    <property type="match status" value="1"/>
</dbReference>
<gene>
    <name evidence="14" type="ORF">LELG_01653</name>
</gene>
<dbReference type="InParanoid" id="A5DWB7"/>
<evidence type="ECO:0000256" key="9">
    <source>
        <dbReference type="ARBA" id="ARBA00023463"/>
    </source>
</evidence>
<accession>A5DWB7</accession>
<evidence type="ECO:0000259" key="13">
    <source>
        <dbReference type="Pfam" id="PF01529"/>
    </source>
</evidence>
<evidence type="ECO:0000256" key="3">
    <source>
        <dbReference type="ARBA" id="ARBA00022692"/>
    </source>
</evidence>
<dbReference type="GO" id="GO:0005794">
    <property type="term" value="C:Golgi apparatus"/>
    <property type="evidence" value="ECO:0007669"/>
    <property type="project" value="TreeGrafter"/>
</dbReference>
<dbReference type="GeneID" id="5233833"/>
<feature type="transmembrane region" description="Helical" evidence="11">
    <location>
        <begin position="178"/>
        <end position="199"/>
    </location>
</feature>
<dbReference type="GO" id="GO:0006612">
    <property type="term" value="P:protein targeting to membrane"/>
    <property type="evidence" value="ECO:0007669"/>
    <property type="project" value="TreeGrafter"/>
</dbReference>
<evidence type="ECO:0000256" key="12">
    <source>
        <dbReference type="SAM" id="MobiDB-lite"/>
    </source>
</evidence>
<comment type="domain">
    <text evidence="11">The DHHC domain is required for palmitoyltransferase activity.</text>
</comment>
<evidence type="ECO:0000256" key="6">
    <source>
        <dbReference type="ARBA" id="ARBA00023139"/>
    </source>
</evidence>
<dbReference type="InterPro" id="IPR039859">
    <property type="entry name" value="PFA4/ZDH16/20/ERF2-like"/>
</dbReference>
<dbReference type="Pfam" id="PF01529">
    <property type="entry name" value="DHHC"/>
    <property type="match status" value="1"/>
</dbReference>
<dbReference type="EC" id="2.3.1.225" evidence="11"/>
<evidence type="ECO:0000256" key="10">
    <source>
        <dbReference type="ARBA" id="ARBA00048048"/>
    </source>
</evidence>
<keyword evidence="3 11" id="KW-0812">Transmembrane</keyword>
<comment type="subcellular location">
    <subcellularLocation>
        <location evidence="1">Endoplasmic reticulum membrane</location>
        <topology evidence="1">Multi-pass membrane protein</topology>
    </subcellularLocation>
</comment>
<feature type="compositionally biased region" description="Low complexity" evidence="12">
    <location>
        <begin position="55"/>
        <end position="71"/>
    </location>
</feature>
<feature type="domain" description="Palmitoyltransferase DHHC" evidence="13">
    <location>
        <begin position="304"/>
        <end position="432"/>
    </location>
</feature>
<comment type="catalytic activity">
    <reaction evidence="10 11">
        <text>L-cysteinyl-[protein] + hexadecanoyl-CoA = S-hexadecanoyl-L-cysteinyl-[protein] + CoA</text>
        <dbReference type="Rhea" id="RHEA:36683"/>
        <dbReference type="Rhea" id="RHEA-COMP:10131"/>
        <dbReference type="Rhea" id="RHEA-COMP:11032"/>
        <dbReference type="ChEBI" id="CHEBI:29950"/>
        <dbReference type="ChEBI" id="CHEBI:57287"/>
        <dbReference type="ChEBI" id="CHEBI:57379"/>
        <dbReference type="ChEBI" id="CHEBI:74151"/>
        <dbReference type="EC" id="2.3.1.225"/>
    </reaction>
</comment>
<evidence type="ECO:0000313" key="15">
    <source>
        <dbReference type="Proteomes" id="UP000001996"/>
    </source>
</evidence>
<keyword evidence="2 11" id="KW-0808">Transferase</keyword>
<comment type="similarity">
    <text evidence="9">Belongs to the DHHC palmitoyltransferase family. ERF2/ZDHHC9 subfamily.</text>
</comment>
<feature type="transmembrane region" description="Helical" evidence="11">
    <location>
        <begin position="348"/>
        <end position="376"/>
    </location>
</feature>
<dbReference type="KEGG" id="lel:PVL30_001625"/>
<feature type="region of interest" description="Disordered" evidence="12">
    <location>
        <begin position="55"/>
        <end position="74"/>
    </location>
</feature>
<dbReference type="eggNOG" id="KOG1311">
    <property type="taxonomic scope" value="Eukaryota"/>
</dbReference>
<feature type="transmembrane region" description="Helical" evidence="11">
    <location>
        <begin position="396"/>
        <end position="419"/>
    </location>
</feature>
<reference evidence="14 15" key="1">
    <citation type="journal article" date="2009" name="Nature">
        <title>Evolution of pathogenicity and sexual reproduction in eight Candida genomes.</title>
        <authorList>
            <person name="Butler G."/>
            <person name="Rasmussen M.D."/>
            <person name="Lin M.F."/>
            <person name="Santos M.A."/>
            <person name="Sakthikumar S."/>
            <person name="Munro C.A."/>
            <person name="Rheinbay E."/>
            <person name="Grabherr M."/>
            <person name="Forche A."/>
            <person name="Reedy J.L."/>
            <person name="Agrafioti I."/>
            <person name="Arnaud M.B."/>
            <person name="Bates S."/>
            <person name="Brown A.J."/>
            <person name="Brunke S."/>
            <person name="Costanzo M.C."/>
            <person name="Fitzpatrick D.A."/>
            <person name="de Groot P.W."/>
            <person name="Harris D."/>
            <person name="Hoyer L.L."/>
            <person name="Hube B."/>
            <person name="Klis F.M."/>
            <person name="Kodira C."/>
            <person name="Lennard N."/>
            <person name="Logue M.E."/>
            <person name="Martin R."/>
            <person name="Neiman A.M."/>
            <person name="Nikolaou E."/>
            <person name="Quail M.A."/>
            <person name="Quinn J."/>
            <person name="Santos M.C."/>
            <person name="Schmitzberger F.F."/>
            <person name="Sherlock G."/>
            <person name="Shah P."/>
            <person name="Silverstein K.A."/>
            <person name="Skrzypek M.S."/>
            <person name="Soll D."/>
            <person name="Staggs R."/>
            <person name="Stansfield I."/>
            <person name="Stumpf M.P."/>
            <person name="Sudbery P.E."/>
            <person name="Srikantha T."/>
            <person name="Zeng Q."/>
            <person name="Berman J."/>
            <person name="Berriman M."/>
            <person name="Heitman J."/>
            <person name="Gow N.A."/>
            <person name="Lorenz M.C."/>
            <person name="Birren B.W."/>
            <person name="Kellis M."/>
            <person name="Cuomo C.A."/>
        </authorList>
    </citation>
    <scope>NUCLEOTIDE SEQUENCE [LARGE SCALE GENOMIC DNA]</scope>
    <source>
        <strain evidence="15">ATCC 11503 / BCRC 21390 / CBS 2605 / JCM 1781 / NBRC 1676 / NRRL YB-4239</strain>
    </source>
</reference>
<dbReference type="PANTHER" id="PTHR22883">
    <property type="entry name" value="ZINC FINGER DHHC DOMAIN CONTAINING PROTEIN"/>
    <property type="match status" value="1"/>
</dbReference>
<keyword evidence="8 11" id="KW-0012">Acyltransferase</keyword>
<evidence type="ECO:0000256" key="11">
    <source>
        <dbReference type="RuleBase" id="RU079119"/>
    </source>
</evidence>
<dbReference type="FunCoup" id="A5DWB7">
    <property type="interactions" value="160"/>
</dbReference>
<keyword evidence="4 11" id="KW-1133">Transmembrane helix</keyword>
<keyword evidence="7" id="KW-0449">Lipoprotein</keyword>
<dbReference type="OrthoDB" id="9909019at2759"/>
<keyword evidence="5 11" id="KW-0472">Membrane</keyword>
<evidence type="ECO:0000313" key="14">
    <source>
        <dbReference type="EMBL" id="EDK43475.1"/>
    </source>
</evidence>
<dbReference type="EMBL" id="CH981525">
    <property type="protein sequence ID" value="EDK43475.1"/>
    <property type="molecule type" value="Genomic_DNA"/>
</dbReference>
<dbReference type="STRING" id="379508.A5DWB7"/>
<evidence type="ECO:0000256" key="4">
    <source>
        <dbReference type="ARBA" id="ARBA00022989"/>
    </source>
</evidence>
<evidence type="ECO:0000256" key="7">
    <source>
        <dbReference type="ARBA" id="ARBA00023288"/>
    </source>
</evidence>
<feature type="region of interest" description="Disordered" evidence="12">
    <location>
        <begin position="251"/>
        <end position="291"/>
    </location>
</feature>
<keyword evidence="6" id="KW-0564">Palmitate</keyword>
<feature type="region of interest" description="Disordered" evidence="12">
    <location>
        <begin position="1"/>
        <end position="36"/>
    </location>
</feature>
<keyword evidence="15" id="KW-1185">Reference proteome</keyword>
<sequence length="493" mass="56446">MSTRGQDSTDDPTYKLGSSLNRSYLTPPARSSPRLQQLNYEDDIDDFDNTFVDESGSGNENGISNGISNENTDANADRTRDMRLSFWHQFVTNWLIMDPVLLEKYKSRSNRVCKKRYKNNFVKNYKLNSNAETSKFFYFFGARLQTTKAKPINVITMVLIIVPLVIYCVFEAKWQWHNVLPAIVIVFIYLWLLTFMNFCKAAMSDPGILPRNIHLPKTLERGKIINPPEEYFNTVTLPTFSKSSGMNGNVDKVSVNNTNTNNNNNNNNSNNNSNNNNNSNSNNIGNNNGDSNTTATTTLGVQVKYCQTCHIWRPARTSHCSTCQVCVLSHDHHCVFLNNCVGERNYKYFLWFLLLACITCCYLIVVSIVQLCYYRIGRVDEIHDWFLSIGHFPLSLFLAVYGIVALIYPLLLLGFHIYLSSQNITTREYLNYVYRRKHVIFVNAFDTHSMIKNLYINWVGKSGGVGLSGIRDVYIEGDYRFAEIKPLQTFVIG</sequence>
<dbReference type="VEuPathDB" id="FungiDB:LELG_01653"/>
<organism evidence="14 15">
    <name type="scientific">Lodderomyces elongisporus (strain ATCC 11503 / CBS 2605 / JCM 1781 / NBRC 1676 / NRRL YB-4239)</name>
    <name type="common">Yeast</name>
    <name type="synonym">Saccharomyces elongisporus</name>
    <dbReference type="NCBI Taxonomy" id="379508"/>
    <lineage>
        <taxon>Eukaryota</taxon>
        <taxon>Fungi</taxon>
        <taxon>Dikarya</taxon>
        <taxon>Ascomycota</taxon>
        <taxon>Saccharomycotina</taxon>
        <taxon>Pichiomycetes</taxon>
        <taxon>Debaryomycetaceae</taxon>
        <taxon>Candida/Lodderomyces clade</taxon>
        <taxon>Lodderomyces</taxon>
    </lineage>
</organism>
<evidence type="ECO:0000256" key="2">
    <source>
        <dbReference type="ARBA" id="ARBA00022679"/>
    </source>
</evidence>
<feature type="transmembrane region" description="Helical" evidence="11">
    <location>
        <begin position="152"/>
        <end position="172"/>
    </location>
</feature>
<feature type="compositionally biased region" description="Low complexity" evidence="12">
    <location>
        <begin position="256"/>
        <end position="291"/>
    </location>
</feature>
<protein>
    <recommendedName>
        <fullName evidence="11">Palmitoyltransferase</fullName>
        <ecNumber evidence="11">2.3.1.225</ecNumber>
    </recommendedName>
</protein>
<name>A5DWB7_LODEL</name>
<dbReference type="OMA" id="CGTCHIW"/>
<dbReference type="InterPro" id="IPR001594">
    <property type="entry name" value="Palmitoyltrfase_DHHC"/>
</dbReference>
<evidence type="ECO:0000256" key="8">
    <source>
        <dbReference type="ARBA" id="ARBA00023315"/>
    </source>
</evidence>
<dbReference type="GO" id="GO:0019706">
    <property type="term" value="F:protein-cysteine S-palmitoyltransferase activity"/>
    <property type="evidence" value="ECO:0007669"/>
    <property type="project" value="UniProtKB-EC"/>
</dbReference>
<evidence type="ECO:0000256" key="1">
    <source>
        <dbReference type="ARBA" id="ARBA00004477"/>
    </source>
</evidence>
<evidence type="ECO:0000256" key="5">
    <source>
        <dbReference type="ARBA" id="ARBA00023136"/>
    </source>
</evidence>